<dbReference type="PANTHER" id="PTHR30204:SF15">
    <property type="entry name" value="BLL5018 PROTEIN"/>
    <property type="match status" value="1"/>
</dbReference>
<gene>
    <name evidence="3" type="ORF">RSDT_0768</name>
</gene>
<protein>
    <submittedName>
        <fullName evidence="3">MerR family transcriptional regulator</fullName>
    </submittedName>
</protein>
<proteinExistence type="predicted"/>
<dbReference type="OrthoDB" id="9810140at2"/>
<accession>A0A1J1E494</accession>
<name>A0A1J1E494_9BACT</name>
<evidence type="ECO:0000259" key="2">
    <source>
        <dbReference type="PROSITE" id="PS50937"/>
    </source>
</evidence>
<dbReference type="InterPro" id="IPR009061">
    <property type="entry name" value="DNA-bd_dom_put_sf"/>
</dbReference>
<dbReference type="GO" id="GO:0003700">
    <property type="term" value="F:DNA-binding transcription factor activity"/>
    <property type="evidence" value="ECO:0007669"/>
    <property type="project" value="InterPro"/>
</dbReference>
<reference evidence="3 4" key="1">
    <citation type="journal article" date="2017" name="ISME J.">
        <title>Genome of 'Ca. Desulfovibrio trichonymphae', an H2-oxidizing bacterium in a tripartite symbiotic system within a protist cell in the termite gut.</title>
        <authorList>
            <person name="Kuwahara H."/>
            <person name="Yuki M."/>
            <person name="Izawa K."/>
            <person name="Ohkuma M."/>
            <person name="Hongoh Y."/>
        </authorList>
    </citation>
    <scope>NUCLEOTIDE SEQUENCE [LARGE SCALE GENOMIC DNA]</scope>
    <source>
        <strain evidence="3 4">Rs-N31</strain>
    </source>
</reference>
<dbReference type="InterPro" id="IPR047057">
    <property type="entry name" value="MerR_fam"/>
</dbReference>
<keyword evidence="1" id="KW-0238">DNA-binding</keyword>
<dbReference type="AlphaFoldDB" id="A0A1J1E494"/>
<dbReference type="GO" id="GO:0003677">
    <property type="term" value="F:DNA binding"/>
    <property type="evidence" value="ECO:0007669"/>
    <property type="project" value="UniProtKB-KW"/>
</dbReference>
<dbReference type="Gene3D" id="1.10.1660.10">
    <property type="match status" value="1"/>
</dbReference>
<sequence>MSEKIYRIGEAAELLNLKTHVLRFWETEFPQLAPSRTDKGQRLYTEADVTLLRRIQQLLHEQGMTIEGARRLLEGSAVLDENLPARVTAVPDPTFMQMVIREITAVRRLLAGRS</sequence>
<evidence type="ECO:0000313" key="4">
    <source>
        <dbReference type="Proteomes" id="UP000242645"/>
    </source>
</evidence>
<evidence type="ECO:0000313" key="3">
    <source>
        <dbReference type="EMBL" id="BAV92280.1"/>
    </source>
</evidence>
<dbReference type="SUPFAM" id="SSF46955">
    <property type="entry name" value="Putative DNA-binding domain"/>
    <property type="match status" value="1"/>
</dbReference>
<dbReference type="SMART" id="SM00422">
    <property type="entry name" value="HTH_MERR"/>
    <property type="match status" value="1"/>
</dbReference>
<dbReference type="Pfam" id="PF13411">
    <property type="entry name" value="MerR_1"/>
    <property type="match status" value="1"/>
</dbReference>
<dbReference type="EMBL" id="AP017368">
    <property type="protein sequence ID" value="BAV92280.1"/>
    <property type="molecule type" value="Genomic_DNA"/>
</dbReference>
<organism evidence="3 4">
    <name type="scientific">Candidatus Desulfovibrio trichonymphae</name>
    <dbReference type="NCBI Taxonomy" id="1725232"/>
    <lineage>
        <taxon>Bacteria</taxon>
        <taxon>Pseudomonadati</taxon>
        <taxon>Thermodesulfobacteriota</taxon>
        <taxon>Desulfovibrionia</taxon>
        <taxon>Desulfovibrionales</taxon>
        <taxon>Desulfovibrionaceae</taxon>
        <taxon>Desulfovibrio</taxon>
    </lineage>
</organism>
<dbReference type="KEGG" id="dtr:RSDT_0768"/>
<keyword evidence="4" id="KW-1185">Reference proteome</keyword>
<evidence type="ECO:0000256" key="1">
    <source>
        <dbReference type="ARBA" id="ARBA00023125"/>
    </source>
</evidence>
<dbReference type="InterPro" id="IPR000551">
    <property type="entry name" value="MerR-type_HTH_dom"/>
</dbReference>
<dbReference type="PANTHER" id="PTHR30204">
    <property type="entry name" value="REDOX-CYCLING DRUG-SENSING TRANSCRIPTIONAL ACTIVATOR SOXR"/>
    <property type="match status" value="1"/>
</dbReference>
<dbReference type="Proteomes" id="UP000242645">
    <property type="component" value="Chromosome"/>
</dbReference>
<dbReference type="PROSITE" id="PS50937">
    <property type="entry name" value="HTH_MERR_2"/>
    <property type="match status" value="1"/>
</dbReference>
<dbReference type="RefSeq" id="WP_096399792.1">
    <property type="nucleotide sequence ID" value="NZ_AP017368.1"/>
</dbReference>
<dbReference type="CDD" id="cd04765">
    <property type="entry name" value="HTH_MlrA-like_sg2"/>
    <property type="match status" value="1"/>
</dbReference>
<feature type="domain" description="HTH merR-type" evidence="2">
    <location>
        <begin position="5"/>
        <end position="75"/>
    </location>
</feature>